<feature type="non-terminal residue" evidence="2">
    <location>
        <position position="202"/>
    </location>
</feature>
<dbReference type="AlphaFoldDB" id="A0A0C3MY36"/>
<reference evidence="3" key="2">
    <citation type="submission" date="2015-01" db="EMBL/GenBank/DDBJ databases">
        <title>Evolutionary Origins and Diversification of the Mycorrhizal Mutualists.</title>
        <authorList>
            <consortium name="DOE Joint Genome Institute"/>
            <consortium name="Mycorrhizal Genomics Consortium"/>
            <person name="Kohler A."/>
            <person name="Kuo A."/>
            <person name="Nagy L.G."/>
            <person name="Floudas D."/>
            <person name="Copeland A."/>
            <person name="Barry K.W."/>
            <person name="Cichocki N."/>
            <person name="Veneault-Fourrey C."/>
            <person name="LaButti K."/>
            <person name="Lindquist E.A."/>
            <person name="Lipzen A."/>
            <person name="Lundell T."/>
            <person name="Morin E."/>
            <person name="Murat C."/>
            <person name="Riley R."/>
            <person name="Ohm R."/>
            <person name="Sun H."/>
            <person name="Tunlid A."/>
            <person name="Henrissat B."/>
            <person name="Grigoriev I.V."/>
            <person name="Hibbett D.S."/>
            <person name="Martin F."/>
        </authorList>
    </citation>
    <scope>NUCLEOTIDE SEQUENCE [LARGE SCALE GENOMIC DNA]</scope>
    <source>
        <strain evidence="3">Marx 270</strain>
    </source>
</reference>
<dbReference type="OrthoDB" id="2678497at2759"/>
<dbReference type="HOGENOM" id="CLU_117471_0_0_1"/>
<feature type="region of interest" description="Disordered" evidence="1">
    <location>
        <begin position="1"/>
        <end position="25"/>
    </location>
</feature>
<keyword evidence="3" id="KW-1185">Reference proteome</keyword>
<proteinExistence type="predicted"/>
<reference evidence="2 3" key="1">
    <citation type="submission" date="2014-04" db="EMBL/GenBank/DDBJ databases">
        <authorList>
            <consortium name="DOE Joint Genome Institute"/>
            <person name="Kuo A."/>
            <person name="Kohler A."/>
            <person name="Costa M.D."/>
            <person name="Nagy L.G."/>
            <person name="Floudas D."/>
            <person name="Copeland A."/>
            <person name="Barry K.W."/>
            <person name="Cichocki N."/>
            <person name="Veneault-Fourrey C."/>
            <person name="LaButti K."/>
            <person name="Lindquist E.A."/>
            <person name="Lipzen A."/>
            <person name="Lundell T."/>
            <person name="Morin E."/>
            <person name="Murat C."/>
            <person name="Sun H."/>
            <person name="Tunlid A."/>
            <person name="Henrissat B."/>
            <person name="Grigoriev I.V."/>
            <person name="Hibbett D.S."/>
            <person name="Martin F."/>
            <person name="Nordberg H.P."/>
            <person name="Cantor M.N."/>
            <person name="Hua S.X."/>
        </authorList>
    </citation>
    <scope>NUCLEOTIDE SEQUENCE [LARGE SCALE GENOMIC DNA]</scope>
    <source>
        <strain evidence="2 3">Marx 270</strain>
    </source>
</reference>
<dbReference type="InParanoid" id="A0A0C3MY36"/>
<name>A0A0C3MY36_PISTI</name>
<evidence type="ECO:0000313" key="2">
    <source>
        <dbReference type="EMBL" id="KIN93814.1"/>
    </source>
</evidence>
<protein>
    <submittedName>
        <fullName evidence="2">Uncharacterized protein</fullName>
    </submittedName>
</protein>
<sequence>MDTEVVAEKGKQRPVNEKNDKSNNNNEVEFIRSDHERIKQLLRKHIGRPFTFPVRCHLTRHLESFGFKWASQKLFPWKSLLNHLAGSALVLMNWLADVIFPGEECRRKGNRKGISDLTLTDCLKLVAALEDQSTNQLHLQCFPKLKEALLSSKKPVIISAPPSHDSNLTRGKRVFVNSTMDYLGPSQLPNIAATRVRRNKTK</sequence>
<dbReference type="EMBL" id="KN832133">
    <property type="protein sequence ID" value="KIN93814.1"/>
    <property type="molecule type" value="Genomic_DNA"/>
</dbReference>
<accession>A0A0C3MY36</accession>
<organism evidence="2 3">
    <name type="scientific">Pisolithus tinctorius Marx 270</name>
    <dbReference type="NCBI Taxonomy" id="870435"/>
    <lineage>
        <taxon>Eukaryota</taxon>
        <taxon>Fungi</taxon>
        <taxon>Dikarya</taxon>
        <taxon>Basidiomycota</taxon>
        <taxon>Agaricomycotina</taxon>
        <taxon>Agaricomycetes</taxon>
        <taxon>Agaricomycetidae</taxon>
        <taxon>Boletales</taxon>
        <taxon>Sclerodermatineae</taxon>
        <taxon>Pisolithaceae</taxon>
        <taxon>Pisolithus</taxon>
    </lineage>
</organism>
<feature type="compositionally biased region" description="Basic and acidic residues" evidence="1">
    <location>
        <begin position="1"/>
        <end position="21"/>
    </location>
</feature>
<gene>
    <name evidence="2" type="ORF">M404DRAFT_170117</name>
</gene>
<evidence type="ECO:0000313" key="3">
    <source>
        <dbReference type="Proteomes" id="UP000054217"/>
    </source>
</evidence>
<dbReference type="Proteomes" id="UP000054217">
    <property type="component" value="Unassembled WGS sequence"/>
</dbReference>
<evidence type="ECO:0000256" key="1">
    <source>
        <dbReference type="SAM" id="MobiDB-lite"/>
    </source>
</evidence>